<keyword evidence="2" id="KW-1185">Reference proteome</keyword>
<dbReference type="Proteomes" id="UP001499882">
    <property type="component" value="Unassembled WGS sequence"/>
</dbReference>
<proteinExistence type="predicted"/>
<reference evidence="2" key="1">
    <citation type="journal article" date="2019" name="Int. J. Syst. Evol. Microbiol.">
        <title>The Global Catalogue of Microorganisms (GCM) 10K type strain sequencing project: providing services to taxonomists for standard genome sequencing and annotation.</title>
        <authorList>
            <consortium name="The Broad Institute Genomics Platform"/>
            <consortium name="The Broad Institute Genome Sequencing Center for Infectious Disease"/>
            <person name="Wu L."/>
            <person name="Ma J."/>
        </authorList>
    </citation>
    <scope>NUCLEOTIDE SEQUENCE [LARGE SCALE GENOMIC DNA]</scope>
    <source>
        <strain evidence="2">JCM 18532</strain>
    </source>
</reference>
<sequence length="724" mass="75227">MRTGSAPVLGLVGASIVLALAAGTLGTNGAAAQRAAPETARAAAPDTLAGLPAGAVITDGSIYDLAREGDRLFVQGSFKQIGRYAGPGDRLGSTGRSEPIPEISDGQVSVVVSDGAGGWYLGGDFTRIGGHAAGGLAHVLADGSLDPSFLPVADGLVSAFALQGTTLYVGGDFRRVNGTSRKRVAAISTTNGGVLPFATSQSTWVTELAASATAVYIGTDRVTAVDPVTGATLGGFNAPVRSPVHALTLGGGLLYVGSDTLVALNPTTGARVPAFAPAGGAQKERSYHSLLRAGSVLYAGSDRTTRLQALDSTTGAAVPGFAPVVGGKTDRFATPRGVYDLALDGDRLWIGGSFTSVGGTAAHGLAFVDAASGAREDTGLPRYNRAVNAVELSGGDVFVGGKFFMTDWVRSNGIAAVDASSLEPDPGFRNSVETYADLLPTRAALYVTTTHGSGYDRERPPYWTDTTRIHAFDPRRGDLLPRLTRRVRNLSAVTTIGNRLYLARRLDSDVNFPRNQVDVYGPKGGKVASYPIPLRGYVTAMTSVRGDLVVAGSFKRTTSNGGPADTAMIRIDARTGHRRPGFDPKINGPVYDVVAHHGSLYASGIFKQVFQRGQGARPGLVKLSATSGFDARFRPARFRGNRSELRLTALDDVLYVDGSSARFLDITTGKKVPSPSGSAYLTSVVTAPGGGYTYVTSRSPNIGGSTYPPTGILATAVHDDRAED</sequence>
<dbReference type="RefSeq" id="WP_345525820.1">
    <property type="nucleotide sequence ID" value="NZ_BAABKN010000009.1"/>
</dbReference>
<dbReference type="InterPro" id="IPR011047">
    <property type="entry name" value="Quinoprotein_ADH-like_sf"/>
</dbReference>
<organism evidence="1 2">
    <name type="scientific">Nocardioides endophyticus</name>
    <dbReference type="NCBI Taxonomy" id="1353775"/>
    <lineage>
        <taxon>Bacteria</taxon>
        <taxon>Bacillati</taxon>
        <taxon>Actinomycetota</taxon>
        <taxon>Actinomycetes</taxon>
        <taxon>Propionibacteriales</taxon>
        <taxon>Nocardioidaceae</taxon>
        <taxon>Nocardioides</taxon>
    </lineage>
</organism>
<dbReference type="Pfam" id="PF17164">
    <property type="entry name" value="DUF5122"/>
    <property type="match status" value="1"/>
</dbReference>
<comment type="caution">
    <text evidence="1">The sequence shown here is derived from an EMBL/GenBank/DDBJ whole genome shotgun (WGS) entry which is preliminary data.</text>
</comment>
<evidence type="ECO:0000313" key="1">
    <source>
        <dbReference type="EMBL" id="GAA4730626.1"/>
    </source>
</evidence>
<accession>A0ABP8YJG3</accession>
<protein>
    <submittedName>
        <fullName evidence="1">Uncharacterized protein</fullName>
    </submittedName>
</protein>
<evidence type="ECO:0000313" key="2">
    <source>
        <dbReference type="Proteomes" id="UP001499882"/>
    </source>
</evidence>
<dbReference type="SUPFAM" id="SSF50998">
    <property type="entry name" value="Quinoprotein alcohol dehydrogenase-like"/>
    <property type="match status" value="1"/>
</dbReference>
<dbReference type="EMBL" id="BAABKN010000009">
    <property type="protein sequence ID" value="GAA4730626.1"/>
    <property type="molecule type" value="Genomic_DNA"/>
</dbReference>
<gene>
    <name evidence="1" type="ORF">GCM10023350_12350</name>
</gene>
<dbReference type="Gene3D" id="2.80.10.50">
    <property type="match status" value="1"/>
</dbReference>
<name>A0ABP8YJG3_9ACTN</name>
<dbReference type="InterPro" id="IPR013431">
    <property type="entry name" value="Delta_60_rpt"/>
</dbReference>